<dbReference type="InterPro" id="IPR005702">
    <property type="entry name" value="Wzc-like_C"/>
</dbReference>
<sequence>MANQEYNISPPRKSDQGETIKLEIRKYFRYWYWFALGIVLAFIGANLYLRYTPKIYSTSAKIKILNKTKGLELPSSAFIFNRSNINLENEIEILKSYRIIEDVAKKLDLTMEYYEEGNVLTTEIDKFPFEVTKTISNDSINSYKQYRIVIKDNSFEISEGNLEISTKIPNFNSYNVEHNLPFEVKVNDKGAMKRLKGKTYILNFIPVSSATKKLKGSVGVSMLGKGSDLLSLNHTSQSRYRSEKTLNALIEVFNEDGITDRQQISKRTIDFIDERFKFLAEELDSIEVGIKDFKKSNNIINIESDAELGLSQRTMSEDQVFEIENQLVISDLMKKTLVSESSNTELLPANIGLSDANINVLINQHNDLVSERDKLITSAGENNPTVKILDSKLQNVQSNIKASLSAYNTQLKATKSQMVGRNQKYAYQVASLPLKEKLLRSRERQQAIKQSLYLFLLQKREEAAINLAITEPSIKVVEYALSGGGPISPNSRSIYMMALLGGLFLPFGAIYTKNLLDTKIKGKDDVTSRVGNIPILAELPKIKKDKNLVFDNPTDRSVQSEAFRILSANVNYIIPTGDNDLGKVIYCTSTIKGEGKTYVGINLSLALSSINKKVLLVGADLRNPQIHTYISQDKNRPGLSNYLHDESIDWKNLIIKGFERHVNHEILLSGDIPPNPTQLLTNGRFEKLLDEAKHLYDYIIIDTAPTILVTDTLLISKYADATIYLVRAEHTEKNLLDFSKSLSDSGKIKNMAYVINGVGASRSYGYSYNYGYGYGYGSSED</sequence>
<feature type="transmembrane region" description="Helical" evidence="9">
    <location>
        <begin position="30"/>
        <end position="49"/>
    </location>
</feature>
<accession>A0ABW5ZZH6</accession>
<reference evidence="12" key="1">
    <citation type="journal article" date="2019" name="Int. J. Syst. Evol. Microbiol.">
        <title>The Global Catalogue of Microorganisms (GCM) 10K type strain sequencing project: providing services to taxonomists for standard genome sequencing and annotation.</title>
        <authorList>
            <consortium name="The Broad Institute Genomics Platform"/>
            <consortium name="The Broad Institute Genome Sequencing Center for Infectious Disease"/>
            <person name="Wu L."/>
            <person name="Ma J."/>
        </authorList>
    </citation>
    <scope>NUCLEOTIDE SEQUENCE [LARGE SCALE GENOMIC DNA]</scope>
    <source>
        <strain evidence="12">KCTC 32514</strain>
    </source>
</reference>
<dbReference type="EMBL" id="JBHUOS010000014">
    <property type="protein sequence ID" value="MFD2917433.1"/>
    <property type="molecule type" value="Genomic_DNA"/>
</dbReference>
<keyword evidence="5" id="KW-0418">Kinase</keyword>
<keyword evidence="12" id="KW-1185">Reference proteome</keyword>
<proteinExistence type="inferred from homology"/>
<dbReference type="PANTHER" id="PTHR32309:SF13">
    <property type="entry name" value="FERRIC ENTEROBACTIN TRANSPORT PROTEIN FEPE"/>
    <property type="match status" value="1"/>
</dbReference>
<evidence type="ECO:0000256" key="2">
    <source>
        <dbReference type="ARBA" id="ARBA00011903"/>
    </source>
</evidence>
<comment type="catalytic activity">
    <reaction evidence="8">
        <text>L-tyrosyl-[protein] + ATP = O-phospho-L-tyrosyl-[protein] + ADP + H(+)</text>
        <dbReference type="Rhea" id="RHEA:10596"/>
        <dbReference type="Rhea" id="RHEA-COMP:10136"/>
        <dbReference type="Rhea" id="RHEA-COMP:20101"/>
        <dbReference type="ChEBI" id="CHEBI:15378"/>
        <dbReference type="ChEBI" id="CHEBI:30616"/>
        <dbReference type="ChEBI" id="CHEBI:46858"/>
        <dbReference type="ChEBI" id="CHEBI:61978"/>
        <dbReference type="ChEBI" id="CHEBI:456216"/>
        <dbReference type="EC" id="2.7.10.2"/>
    </reaction>
</comment>
<keyword evidence="4" id="KW-0547">Nucleotide-binding</keyword>
<keyword evidence="7" id="KW-0829">Tyrosine-protein kinase</keyword>
<dbReference type="InterPro" id="IPR025669">
    <property type="entry name" value="AAA_dom"/>
</dbReference>
<dbReference type="NCBIfam" id="TIGR01007">
    <property type="entry name" value="eps_fam"/>
    <property type="match status" value="1"/>
</dbReference>
<evidence type="ECO:0000256" key="4">
    <source>
        <dbReference type="ARBA" id="ARBA00022741"/>
    </source>
</evidence>
<evidence type="ECO:0000256" key="1">
    <source>
        <dbReference type="ARBA" id="ARBA00007316"/>
    </source>
</evidence>
<evidence type="ECO:0000259" key="10">
    <source>
        <dbReference type="Pfam" id="PF13614"/>
    </source>
</evidence>
<name>A0ABW5ZZH6_9FLAO</name>
<dbReference type="Proteomes" id="UP001597548">
    <property type="component" value="Unassembled WGS sequence"/>
</dbReference>
<dbReference type="EC" id="2.7.10.2" evidence="2"/>
<dbReference type="Gene3D" id="3.40.50.300">
    <property type="entry name" value="P-loop containing nucleotide triphosphate hydrolases"/>
    <property type="match status" value="1"/>
</dbReference>
<gene>
    <name evidence="11" type="ORF">ACFS29_17395</name>
</gene>
<dbReference type="InterPro" id="IPR050445">
    <property type="entry name" value="Bact_polysacc_biosynth/exp"/>
</dbReference>
<feature type="domain" description="AAA" evidence="10">
    <location>
        <begin position="584"/>
        <end position="714"/>
    </location>
</feature>
<evidence type="ECO:0000256" key="7">
    <source>
        <dbReference type="ARBA" id="ARBA00023137"/>
    </source>
</evidence>
<protein>
    <recommendedName>
        <fullName evidence="2">non-specific protein-tyrosine kinase</fullName>
        <ecNumber evidence="2">2.7.10.2</ecNumber>
    </recommendedName>
</protein>
<keyword evidence="9" id="KW-0472">Membrane</keyword>
<dbReference type="InterPro" id="IPR027417">
    <property type="entry name" value="P-loop_NTPase"/>
</dbReference>
<evidence type="ECO:0000256" key="6">
    <source>
        <dbReference type="ARBA" id="ARBA00022840"/>
    </source>
</evidence>
<keyword evidence="9" id="KW-1133">Transmembrane helix</keyword>
<evidence type="ECO:0000256" key="3">
    <source>
        <dbReference type="ARBA" id="ARBA00022679"/>
    </source>
</evidence>
<dbReference type="SUPFAM" id="SSF52540">
    <property type="entry name" value="P-loop containing nucleoside triphosphate hydrolases"/>
    <property type="match status" value="1"/>
</dbReference>
<dbReference type="RefSeq" id="WP_194508884.1">
    <property type="nucleotide sequence ID" value="NZ_JADILU010000006.1"/>
</dbReference>
<organism evidence="11 12">
    <name type="scientific">Psychroserpens luteus</name>
    <dbReference type="NCBI Taxonomy" id="1434066"/>
    <lineage>
        <taxon>Bacteria</taxon>
        <taxon>Pseudomonadati</taxon>
        <taxon>Bacteroidota</taxon>
        <taxon>Flavobacteriia</taxon>
        <taxon>Flavobacteriales</taxon>
        <taxon>Flavobacteriaceae</taxon>
        <taxon>Psychroserpens</taxon>
    </lineage>
</organism>
<evidence type="ECO:0000313" key="11">
    <source>
        <dbReference type="EMBL" id="MFD2917433.1"/>
    </source>
</evidence>
<comment type="similarity">
    <text evidence="1">Belongs to the CpsD/CapB family.</text>
</comment>
<keyword evidence="6" id="KW-0067">ATP-binding</keyword>
<evidence type="ECO:0000256" key="8">
    <source>
        <dbReference type="ARBA" id="ARBA00051245"/>
    </source>
</evidence>
<comment type="caution">
    <text evidence="11">The sequence shown here is derived from an EMBL/GenBank/DDBJ whole genome shotgun (WGS) entry which is preliminary data.</text>
</comment>
<evidence type="ECO:0000256" key="9">
    <source>
        <dbReference type="SAM" id="Phobius"/>
    </source>
</evidence>
<dbReference type="PANTHER" id="PTHR32309">
    <property type="entry name" value="TYROSINE-PROTEIN KINASE"/>
    <property type="match status" value="1"/>
</dbReference>
<evidence type="ECO:0000313" key="12">
    <source>
        <dbReference type="Proteomes" id="UP001597548"/>
    </source>
</evidence>
<dbReference type="Pfam" id="PF13614">
    <property type="entry name" value="AAA_31"/>
    <property type="match status" value="1"/>
</dbReference>
<keyword evidence="9" id="KW-0812">Transmembrane</keyword>
<keyword evidence="3" id="KW-0808">Transferase</keyword>
<dbReference type="CDD" id="cd05387">
    <property type="entry name" value="BY-kinase"/>
    <property type="match status" value="1"/>
</dbReference>
<evidence type="ECO:0000256" key="5">
    <source>
        <dbReference type="ARBA" id="ARBA00022777"/>
    </source>
</evidence>